<reference evidence="3 4" key="1">
    <citation type="submission" date="2016-11" db="EMBL/GenBank/DDBJ databases">
        <authorList>
            <person name="Jaros S."/>
            <person name="Januszkiewicz K."/>
            <person name="Wedrychowicz H."/>
        </authorList>
    </citation>
    <scope>NUCLEOTIDE SEQUENCE [LARGE SCALE GENOMIC DNA]</scope>
    <source>
        <strain evidence="3 4">DSM 15929</strain>
    </source>
</reference>
<dbReference type="Proteomes" id="UP000184386">
    <property type="component" value="Unassembled WGS sequence"/>
</dbReference>
<organism evidence="3 4">
    <name type="scientific">Anaerocolumna jejuensis DSM 15929</name>
    <dbReference type="NCBI Taxonomy" id="1121322"/>
    <lineage>
        <taxon>Bacteria</taxon>
        <taxon>Bacillati</taxon>
        <taxon>Bacillota</taxon>
        <taxon>Clostridia</taxon>
        <taxon>Lachnospirales</taxon>
        <taxon>Lachnospiraceae</taxon>
        <taxon>Anaerocolumna</taxon>
    </lineage>
</organism>
<dbReference type="STRING" id="1121322.SAMN02745136_00754"/>
<accession>A0A1M6LXN0</accession>
<dbReference type="Gene3D" id="2.60.40.4380">
    <property type="entry name" value="Translational regulator CsrA"/>
    <property type="match status" value="1"/>
</dbReference>
<evidence type="ECO:0000313" key="4">
    <source>
        <dbReference type="Proteomes" id="UP000184386"/>
    </source>
</evidence>
<protein>
    <submittedName>
        <fullName evidence="3">Carbon storage regulator, CsrA</fullName>
    </submittedName>
</protein>
<evidence type="ECO:0000256" key="2">
    <source>
        <dbReference type="ARBA" id="ARBA00022795"/>
    </source>
</evidence>
<evidence type="ECO:0000313" key="3">
    <source>
        <dbReference type="EMBL" id="SHJ75890.1"/>
    </source>
</evidence>
<dbReference type="GO" id="GO:0006109">
    <property type="term" value="P:regulation of carbohydrate metabolic process"/>
    <property type="evidence" value="ECO:0007669"/>
    <property type="project" value="InterPro"/>
</dbReference>
<proteinExistence type="predicted"/>
<dbReference type="OrthoDB" id="9809061at2"/>
<dbReference type="SUPFAM" id="SSF117130">
    <property type="entry name" value="CsrA-like"/>
    <property type="match status" value="1"/>
</dbReference>
<sequence>MLKLTLSPGEYIDIGPAIRVIFSGGSGNNVHLLVDAPKNLNILRSNAGGKKGSPYNKENGISEEAKKEIIGILMREKASKNKKQVIQQ</sequence>
<dbReference type="AlphaFoldDB" id="A0A1M6LXN0"/>
<dbReference type="GO" id="GO:0044781">
    <property type="term" value="P:bacterial-type flagellum organization"/>
    <property type="evidence" value="ECO:0007669"/>
    <property type="project" value="UniProtKB-KW"/>
</dbReference>
<dbReference type="Pfam" id="PF02599">
    <property type="entry name" value="CsrA"/>
    <property type="match status" value="1"/>
</dbReference>
<keyword evidence="2" id="KW-1005">Bacterial flagellum biogenesis</keyword>
<keyword evidence="1" id="KW-0678">Repressor</keyword>
<dbReference type="InterPro" id="IPR036107">
    <property type="entry name" value="CsrA_sf"/>
</dbReference>
<gene>
    <name evidence="3" type="ORF">SAMN02745136_00754</name>
</gene>
<dbReference type="GO" id="GO:0006402">
    <property type="term" value="P:mRNA catabolic process"/>
    <property type="evidence" value="ECO:0007669"/>
    <property type="project" value="InterPro"/>
</dbReference>
<dbReference type="EMBL" id="FRAC01000007">
    <property type="protein sequence ID" value="SHJ75890.1"/>
    <property type="molecule type" value="Genomic_DNA"/>
</dbReference>
<keyword evidence="4" id="KW-1185">Reference proteome</keyword>
<dbReference type="InterPro" id="IPR003751">
    <property type="entry name" value="CsrA"/>
</dbReference>
<name>A0A1M6LXN0_9FIRM</name>
<evidence type="ECO:0000256" key="1">
    <source>
        <dbReference type="ARBA" id="ARBA00022491"/>
    </source>
</evidence>
<dbReference type="GO" id="GO:0003723">
    <property type="term" value="F:RNA binding"/>
    <property type="evidence" value="ECO:0007669"/>
    <property type="project" value="InterPro"/>
</dbReference>
<dbReference type="RefSeq" id="WP_073273116.1">
    <property type="nucleotide sequence ID" value="NZ_FRAC01000007.1"/>
</dbReference>